<accession>A0A6J0BFI6</accession>
<reference evidence="6 7" key="1">
    <citation type="submission" date="2025-05" db="UniProtKB">
        <authorList>
            <consortium name="RefSeq"/>
        </authorList>
    </citation>
    <scope>IDENTIFICATION</scope>
    <source>
        <tissue evidence="6 7">Thorax and Abdomen</tissue>
    </source>
</reference>
<dbReference type="SUPFAM" id="SSF48403">
    <property type="entry name" value="Ankyrin repeat"/>
    <property type="match status" value="1"/>
</dbReference>
<feature type="compositionally biased region" description="Basic residues" evidence="4">
    <location>
        <begin position="1299"/>
        <end position="1309"/>
    </location>
</feature>
<feature type="compositionally biased region" description="Polar residues" evidence="4">
    <location>
        <begin position="785"/>
        <end position="797"/>
    </location>
</feature>
<feature type="compositionally biased region" description="Basic and acidic residues" evidence="4">
    <location>
        <begin position="982"/>
        <end position="1016"/>
    </location>
</feature>
<feature type="compositionally biased region" description="Polar residues" evidence="4">
    <location>
        <begin position="1280"/>
        <end position="1289"/>
    </location>
</feature>
<feature type="compositionally biased region" description="Acidic residues" evidence="4">
    <location>
        <begin position="831"/>
        <end position="840"/>
    </location>
</feature>
<dbReference type="SMART" id="SM00248">
    <property type="entry name" value="ANK"/>
    <property type="match status" value="11"/>
</dbReference>
<feature type="compositionally biased region" description="Acidic residues" evidence="4">
    <location>
        <begin position="1221"/>
        <end position="1241"/>
    </location>
</feature>
<feature type="repeat" description="ANK" evidence="3">
    <location>
        <begin position="338"/>
        <end position="370"/>
    </location>
</feature>
<dbReference type="RefSeq" id="XP_046601275.1">
    <property type="nucleotide sequence ID" value="XM_046745319.1"/>
</dbReference>
<dbReference type="GeneID" id="107219455"/>
<feature type="compositionally biased region" description="Basic residues" evidence="4">
    <location>
        <begin position="588"/>
        <end position="600"/>
    </location>
</feature>
<keyword evidence="5" id="KW-1185">Reference proteome</keyword>
<dbReference type="InParanoid" id="A0A6J0BFI6"/>
<keyword evidence="2 3" id="KW-0040">ANK repeat</keyword>
<feature type="compositionally biased region" description="Basic and acidic residues" evidence="4">
    <location>
        <begin position="1082"/>
        <end position="1096"/>
    </location>
</feature>
<dbReference type="PANTHER" id="PTHR24198">
    <property type="entry name" value="ANKYRIN REPEAT AND PROTEIN KINASE DOMAIN-CONTAINING PROTEIN"/>
    <property type="match status" value="1"/>
</dbReference>
<keyword evidence="1" id="KW-0677">Repeat</keyword>
<dbReference type="Gene3D" id="1.25.40.20">
    <property type="entry name" value="Ankyrin repeat-containing domain"/>
    <property type="match status" value="3"/>
</dbReference>
<feature type="repeat" description="ANK" evidence="3">
    <location>
        <begin position="438"/>
        <end position="470"/>
    </location>
</feature>
<feature type="compositionally biased region" description="Basic and acidic residues" evidence="4">
    <location>
        <begin position="841"/>
        <end position="856"/>
    </location>
</feature>
<feature type="compositionally biased region" description="Low complexity" evidence="4">
    <location>
        <begin position="1035"/>
        <end position="1046"/>
    </location>
</feature>
<dbReference type="KEGG" id="nlo:107219455"/>
<dbReference type="PROSITE" id="PS50297">
    <property type="entry name" value="ANK_REP_REGION"/>
    <property type="match status" value="4"/>
</dbReference>
<feature type="compositionally biased region" description="Polar residues" evidence="4">
    <location>
        <begin position="1"/>
        <end position="18"/>
    </location>
</feature>
<feature type="compositionally biased region" description="Basic and acidic residues" evidence="4">
    <location>
        <begin position="558"/>
        <end position="575"/>
    </location>
</feature>
<feature type="compositionally biased region" description="Basic residues" evidence="4">
    <location>
        <begin position="548"/>
        <end position="557"/>
    </location>
</feature>
<feature type="compositionally biased region" description="Basic residues" evidence="4">
    <location>
        <begin position="697"/>
        <end position="710"/>
    </location>
</feature>
<feature type="repeat" description="ANK" evidence="3">
    <location>
        <begin position="189"/>
        <end position="221"/>
    </location>
</feature>
<organism evidence="5 6">
    <name type="scientific">Neodiprion lecontei</name>
    <name type="common">Redheaded pine sawfly</name>
    <dbReference type="NCBI Taxonomy" id="441921"/>
    <lineage>
        <taxon>Eukaryota</taxon>
        <taxon>Metazoa</taxon>
        <taxon>Ecdysozoa</taxon>
        <taxon>Arthropoda</taxon>
        <taxon>Hexapoda</taxon>
        <taxon>Insecta</taxon>
        <taxon>Pterygota</taxon>
        <taxon>Neoptera</taxon>
        <taxon>Endopterygota</taxon>
        <taxon>Hymenoptera</taxon>
        <taxon>Tenthredinoidea</taxon>
        <taxon>Diprionidae</taxon>
        <taxon>Diprioninae</taxon>
        <taxon>Neodiprion</taxon>
    </lineage>
</organism>
<dbReference type="InterPro" id="IPR036770">
    <property type="entry name" value="Ankyrin_rpt-contain_sf"/>
</dbReference>
<evidence type="ECO:0000313" key="5">
    <source>
        <dbReference type="Proteomes" id="UP000829291"/>
    </source>
</evidence>
<dbReference type="Pfam" id="PF12796">
    <property type="entry name" value="Ank_2"/>
    <property type="match status" value="3"/>
</dbReference>
<dbReference type="RefSeq" id="XP_015513166.2">
    <property type="nucleotide sequence ID" value="XM_015657680.2"/>
</dbReference>
<feature type="region of interest" description="Disordered" evidence="4">
    <location>
        <begin position="1"/>
        <end position="80"/>
    </location>
</feature>
<evidence type="ECO:0000313" key="6">
    <source>
        <dbReference type="RefSeq" id="XP_015513166.2"/>
    </source>
</evidence>
<feature type="compositionally biased region" description="Basic and acidic residues" evidence="4">
    <location>
        <begin position="1023"/>
        <end position="1033"/>
    </location>
</feature>
<evidence type="ECO:0000256" key="4">
    <source>
        <dbReference type="SAM" id="MobiDB-lite"/>
    </source>
</evidence>
<feature type="compositionally biased region" description="Acidic residues" evidence="4">
    <location>
        <begin position="533"/>
        <end position="543"/>
    </location>
</feature>
<dbReference type="OrthoDB" id="10258888at2759"/>
<feature type="compositionally biased region" description="Basic and acidic residues" evidence="4">
    <location>
        <begin position="666"/>
        <end position="679"/>
    </location>
</feature>
<protein>
    <submittedName>
        <fullName evidence="6 7">Ankyrin repeat domain-containing protein 35</fullName>
    </submittedName>
</protein>
<feature type="compositionally biased region" description="Basic and acidic residues" evidence="4">
    <location>
        <begin position="1105"/>
        <end position="1147"/>
    </location>
</feature>
<sequence length="1567" mass="171137">MDTKTPPITQKQNSTSQQHLDRTKFKTPPVRHVQISLPPLTPPPNRRQRLKTPNSPWARGSAGPGIYAADGGNNNYHTNRQSERPYRVLHLGATPLMHACQQADRSRVLRLLKEQRDTIGYRDRTLRNALHYCMDAGTGGAVASAAPELVNAPDAEGHTPLHLAVIAGDAQLVAVLLANGADVNAKDSEGHSVLHWATVCGEVECVRLVLAAGARPSTPDMRGGSPLHYAAQCCGAAAPSELSVPKKIGLKVLQSLLDYGANHNAKDEDGRQPILWAASAGSVDALLALARAGGSAAAGASDKDGLTALHCAASRGHAGCVEALVNLCGSQPDHVDDNGCSALHYAATLGHADATALLLRLGADPNRQDRKGRTPALCAAAKGQLETLKLLAQHGGSLYARTVRGSGVAHESAASGRVELIKWLAKKRPGILDVATHDGRTPLHIAALHGHVDACKVLLDNGARVNAILRTSKGGQMTALDAALYRGHRDCAKLIQMHGGTTAQHVKTRKIGGTIHCKELAAQLRARKRDGETSSDDEEEDDRDVSPRIRRRRRHRGSREPDFDVSEQREEDRGGSRSYSDQEEPRSTSRRAVRSRRRRARSESCGRGRGSRKRNAKQKSGGRNHEYDGSSSTHSGEATELGSDEDTESDGSAVSEDSLEVVIVKKSVEKTSERVEVSGRKPKRTSGGEKSSVIRSTRSKTRRKTVRKKPKEQNDAEGNGRPENLEKSEPEAPKPVKTPTNNDAEERRCGRKMQYQIEAGDSTSQEAVERVTVTVMVHKDHLSDTPKTTSIESSSRNGDTEKSSKDHQSAAVKEKEEVDRAESDNVKQEDEKEEVEEEEQAEKKEIQEQRSESEPKKKTRPRSARPGSSRGKRVTSARTRMDHILEKADEMQSALVQKAADLKKGIEEMREQITGEKTGDDRGPQESSSSEEKVAGKNSHEESDGAVTQKFTGTLEGTESDPAGSEKNVAEESKTADSNGSKIEHGSSGDASEHEKISVGLEAKKSISFEESSNEKESEDLVTDQKRSADDQPTRSGKSSLRSSIRSKSRPGTAVDKSAGSPDSKSDSKSVSKPGSRMSKSRSGDSRKSDSVKSVDDVASSNAAVKERQETVTERLGEIKAKSSDPDDNESSKTGKELVEHDGKFVEEVNDVESESRVIVEESSSSPQANAESQKSRSRPSTAKQRGKSSGKGGILRRVDSSDESSPARTAAIVAVIESPEWPEDEEDEEEEEEEEEEAIDNEIREAIGEYPGPETDLDDNSVGVMRVLPSTSDEETPRTLGQSRTSGIDSLPQVAPRPRARMLRVRSPGKKEDRARHRRDSGGRDSGIEPSPRISKIPRRTSRYYPNTEKQQALNMETVTRDVQISLRRYHLERKIFFQLMELKRLQIRNGRANEQVLVKRQVEAFHRAGTSGPTLGVAKYDQPLTFRHFEAFLYEQLRRLQRRPATPDWCTGAKQCTQKTHRCHHATSAYTSLPVYTYLGVGDRSGNLLPSIEGRGGRGQMTVEVTHGENKQVIALPAERLDRGKRYFVTFTVRGDAQDREKSSNKNSQQLSAAAAASQRNAKSV</sequence>
<evidence type="ECO:0000256" key="2">
    <source>
        <dbReference type="ARBA" id="ARBA00023043"/>
    </source>
</evidence>
<feature type="repeat" description="ANK" evidence="3">
    <location>
        <begin position="156"/>
        <end position="188"/>
    </location>
</feature>
<feature type="compositionally biased region" description="Basic and acidic residues" evidence="4">
    <location>
        <begin position="1310"/>
        <end position="1328"/>
    </location>
</feature>
<feature type="repeat" description="ANK" evidence="3">
    <location>
        <begin position="371"/>
        <end position="403"/>
    </location>
</feature>
<evidence type="ECO:0000313" key="7">
    <source>
        <dbReference type="RefSeq" id="XP_046601275.1"/>
    </source>
</evidence>
<evidence type="ECO:0000256" key="3">
    <source>
        <dbReference type="PROSITE-ProRule" id="PRU00023"/>
    </source>
</evidence>
<evidence type="ECO:0000256" key="1">
    <source>
        <dbReference type="ARBA" id="ARBA00022737"/>
    </source>
</evidence>
<feature type="region of interest" description="Disordered" evidence="4">
    <location>
        <begin position="1539"/>
        <end position="1567"/>
    </location>
</feature>
<feature type="repeat" description="ANK" evidence="3">
    <location>
        <begin position="222"/>
        <end position="268"/>
    </location>
</feature>
<feature type="compositionally biased region" description="Polar residues" evidence="4">
    <location>
        <begin position="1167"/>
        <end position="1184"/>
    </location>
</feature>
<feature type="region of interest" description="Disordered" evidence="4">
    <location>
        <begin position="525"/>
        <end position="890"/>
    </location>
</feature>
<proteinExistence type="predicted"/>
<dbReference type="PANTHER" id="PTHR24198:SF165">
    <property type="entry name" value="ANKYRIN REPEAT-CONTAINING PROTEIN-RELATED"/>
    <property type="match status" value="1"/>
</dbReference>
<feature type="compositionally biased region" description="Basic and acidic residues" evidence="4">
    <location>
        <begin position="798"/>
        <end position="830"/>
    </location>
</feature>
<feature type="compositionally biased region" description="Basic residues" evidence="4">
    <location>
        <begin position="609"/>
        <end position="622"/>
    </location>
</feature>
<dbReference type="InterPro" id="IPR002110">
    <property type="entry name" value="Ankyrin_rpt"/>
</dbReference>
<dbReference type="Proteomes" id="UP000829291">
    <property type="component" value="Chromosome 7"/>
</dbReference>
<feature type="compositionally biased region" description="Basic and acidic residues" evidence="4">
    <location>
        <begin position="902"/>
        <end position="943"/>
    </location>
</feature>
<feature type="compositionally biased region" description="Basic and acidic residues" evidence="4">
    <location>
        <begin position="879"/>
        <end position="890"/>
    </location>
</feature>
<name>A0A6J0BFI6_NEOLC</name>
<gene>
    <name evidence="6 7" type="primary">LOC107219455</name>
</gene>
<feature type="compositionally biased region" description="Low complexity" evidence="4">
    <location>
        <begin position="1547"/>
        <end position="1567"/>
    </location>
</feature>
<feature type="compositionally biased region" description="Basic and acidic residues" evidence="4">
    <location>
        <begin position="711"/>
        <end position="734"/>
    </location>
</feature>
<feature type="region of interest" description="Disordered" evidence="4">
    <location>
        <begin position="902"/>
        <end position="1340"/>
    </location>
</feature>
<dbReference type="PROSITE" id="PS50088">
    <property type="entry name" value="ANK_REPEAT"/>
    <property type="match status" value="6"/>
</dbReference>